<gene>
    <name evidence="1" type="ORF">ENN90_15540</name>
</gene>
<accession>A0A831LNI3</accession>
<evidence type="ECO:0000313" key="1">
    <source>
        <dbReference type="EMBL" id="HDR53008.1"/>
    </source>
</evidence>
<comment type="caution">
    <text evidence="1">The sequence shown here is derived from an EMBL/GenBank/DDBJ whole genome shotgun (WGS) entry which is preliminary data.</text>
</comment>
<organism evidence="1">
    <name type="scientific">Mariniphaga anaerophila</name>
    <dbReference type="NCBI Taxonomy" id="1484053"/>
    <lineage>
        <taxon>Bacteria</taxon>
        <taxon>Pseudomonadati</taxon>
        <taxon>Bacteroidota</taxon>
        <taxon>Bacteroidia</taxon>
        <taxon>Marinilabiliales</taxon>
        <taxon>Prolixibacteraceae</taxon>
        <taxon>Mariniphaga</taxon>
    </lineage>
</organism>
<dbReference type="InterPro" id="IPR020271">
    <property type="entry name" value="Uncharacterised_MJ1172"/>
</dbReference>
<dbReference type="Pfam" id="PF10884">
    <property type="entry name" value="DUF2683"/>
    <property type="match status" value="1"/>
</dbReference>
<dbReference type="EMBL" id="DSDK01000871">
    <property type="protein sequence ID" value="HDR53008.1"/>
    <property type="molecule type" value="Genomic_DNA"/>
</dbReference>
<name>A0A831LNI3_9BACT</name>
<dbReference type="AlphaFoldDB" id="A0A831LNI3"/>
<proteinExistence type="predicted"/>
<sequence length="68" mass="7913">MESIAKHPKNKEQLHALKALLKAFKIPFEKIKSYDSNLVEKIEKSEKNEILAVVLKSEKDIEDFFINL</sequence>
<protein>
    <submittedName>
        <fullName evidence="1">Uncharacterized protein</fullName>
    </submittedName>
</protein>
<reference evidence="1" key="1">
    <citation type="journal article" date="2020" name="mSystems">
        <title>Genome- and Community-Level Interaction Insights into Carbon Utilization and Element Cycling Functions of Hydrothermarchaeota in Hydrothermal Sediment.</title>
        <authorList>
            <person name="Zhou Z."/>
            <person name="Liu Y."/>
            <person name="Xu W."/>
            <person name="Pan J."/>
            <person name="Luo Z.H."/>
            <person name="Li M."/>
        </authorList>
    </citation>
    <scope>NUCLEOTIDE SEQUENCE [LARGE SCALE GENOMIC DNA]</scope>
    <source>
        <strain evidence="1">SpSt-1217</strain>
    </source>
</reference>
<dbReference type="Proteomes" id="UP000886047">
    <property type="component" value="Unassembled WGS sequence"/>
</dbReference>